<reference evidence="4 5" key="1">
    <citation type="submission" date="2018-08" db="EMBL/GenBank/DDBJ databases">
        <title>Genomic Encyclopedia of Type Strains, Phase III (KMG-III): the genomes of soil and plant-associated and newly described type strains.</title>
        <authorList>
            <person name="Whitman W."/>
        </authorList>
    </citation>
    <scope>NUCLEOTIDE SEQUENCE [LARGE SCALE GENOMIC DNA]</scope>
    <source>
        <strain evidence="4 5">CECT 7375</strain>
    </source>
</reference>
<evidence type="ECO:0000256" key="2">
    <source>
        <dbReference type="ARBA" id="ARBA00023002"/>
    </source>
</evidence>
<proteinExistence type="inferred from homology"/>
<evidence type="ECO:0000256" key="1">
    <source>
        <dbReference type="ARBA" id="ARBA00006484"/>
    </source>
</evidence>
<keyword evidence="2" id="KW-0560">Oxidoreductase</keyword>
<evidence type="ECO:0000256" key="3">
    <source>
        <dbReference type="RuleBase" id="RU000363"/>
    </source>
</evidence>
<dbReference type="PRINTS" id="PR00080">
    <property type="entry name" value="SDRFAMILY"/>
</dbReference>
<keyword evidence="5" id="KW-1185">Reference proteome</keyword>
<dbReference type="Proteomes" id="UP000256542">
    <property type="component" value="Unassembled WGS sequence"/>
</dbReference>
<dbReference type="EMBL" id="QUNG01000005">
    <property type="protein sequence ID" value="REG83679.1"/>
    <property type="molecule type" value="Genomic_DNA"/>
</dbReference>
<accession>A0A3E0DNF9</accession>
<dbReference type="OrthoDB" id="9814396at2"/>
<dbReference type="CDD" id="cd05233">
    <property type="entry name" value="SDR_c"/>
    <property type="match status" value="1"/>
</dbReference>
<gene>
    <name evidence="4" type="ORF">DFP81_10545</name>
</gene>
<evidence type="ECO:0000313" key="5">
    <source>
        <dbReference type="Proteomes" id="UP000256542"/>
    </source>
</evidence>
<evidence type="ECO:0000313" key="4">
    <source>
        <dbReference type="EMBL" id="REG83679.1"/>
    </source>
</evidence>
<comment type="similarity">
    <text evidence="1 3">Belongs to the short-chain dehydrogenases/reductases (SDR) family.</text>
</comment>
<dbReference type="GO" id="GO:0048038">
    <property type="term" value="F:quinone binding"/>
    <property type="evidence" value="ECO:0007669"/>
    <property type="project" value="TreeGrafter"/>
</dbReference>
<organism evidence="4 5">
    <name type="scientific">Marinomonas pollencensis</name>
    <dbReference type="NCBI Taxonomy" id="491954"/>
    <lineage>
        <taxon>Bacteria</taxon>
        <taxon>Pseudomonadati</taxon>
        <taxon>Pseudomonadota</taxon>
        <taxon>Gammaproteobacteria</taxon>
        <taxon>Oceanospirillales</taxon>
        <taxon>Oceanospirillaceae</taxon>
        <taxon>Marinomonas</taxon>
    </lineage>
</organism>
<dbReference type="Pfam" id="PF00106">
    <property type="entry name" value="adh_short"/>
    <property type="match status" value="1"/>
</dbReference>
<name>A0A3E0DNF9_9GAMM</name>
<dbReference type="AlphaFoldDB" id="A0A3E0DNF9"/>
<dbReference type="InterPro" id="IPR002347">
    <property type="entry name" value="SDR_fam"/>
</dbReference>
<dbReference type="Gene3D" id="3.40.50.720">
    <property type="entry name" value="NAD(P)-binding Rossmann-like Domain"/>
    <property type="match status" value="1"/>
</dbReference>
<sequence>MKRLAGKVAVITGGSQGIGAAFARGMAAQGAQVVIAARSDCSQLVNEIRETGGKAISCQVDVTDNASLQAMVAQAEATFGPIEILVNNAALFSALTLKPFTEIDEDEWDQVMRVNVRGPFQATKAVLPSMRRNGRGKVINISSGTFLRGAPMFCHYVSSKGAVVGQTRAIATEVGKDNIQANCIVVGLTESEGVVNHQQMLGAAKEGTLAARIIKRPMVPDDLLGTLYFLSSEDSDFLTGQCVNVDGGALNY</sequence>
<comment type="caution">
    <text evidence="4">The sequence shown here is derived from an EMBL/GenBank/DDBJ whole genome shotgun (WGS) entry which is preliminary data.</text>
</comment>
<dbReference type="InterPro" id="IPR036291">
    <property type="entry name" value="NAD(P)-bd_dom_sf"/>
</dbReference>
<dbReference type="PRINTS" id="PR00081">
    <property type="entry name" value="GDHRDH"/>
</dbReference>
<dbReference type="GO" id="GO:0016616">
    <property type="term" value="F:oxidoreductase activity, acting on the CH-OH group of donors, NAD or NADP as acceptor"/>
    <property type="evidence" value="ECO:0007669"/>
    <property type="project" value="TreeGrafter"/>
</dbReference>
<dbReference type="RefSeq" id="WP_115897372.1">
    <property type="nucleotide sequence ID" value="NZ_QUNG01000005.1"/>
</dbReference>
<dbReference type="FunFam" id="3.40.50.720:FF:000084">
    <property type="entry name" value="Short-chain dehydrogenase reductase"/>
    <property type="match status" value="1"/>
</dbReference>
<dbReference type="GO" id="GO:0006633">
    <property type="term" value="P:fatty acid biosynthetic process"/>
    <property type="evidence" value="ECO:0007669"/>
    <property type="project" value="TreeGrafter"/>
</dbReference>
<protein>
    <submittedName>
        <fullName evidence="4">NAD(P)-dependent dehydrogenase (Short-subunit alcohol dehydrogenase family)</fullName>
    </submittedName>
</protein>
<dbReference type="PANTHER" id="PTHR42760">
    <property type="entry name" value="SHORT-CHAIN DEHYDROGENASES/REDUCTASES FAMILY MEMBER"/>
    <property type="match status" value="1"/>
</dbReference>
<dbReference type="SUPFAM" id="SSF51735">
    <property type="entry name" value="NAD(P)-binding Rossmann-fold domains"/>
    <property type="match status" value="1"/>
</dbReference>
<dbReference type="PANTHER" id="PTHR42760:SF133">
    <property type="entry name" value="3-OXOACYL-[ACYL-CARRIER-PROTEIN] REDUCTASE"/>
    <property type="match status" value="1"/>
</dbReference>